<keyword evidence="3" id="KW-0238">DNA-binding</keyword>
<dbReference type="InterPro" id="IPR001789">
    <property type="entry name" value="Sig_transdc_resp-reg_receiver"/>
</dbReference>
<organism evidence="3 4">
    <name type="scientific">Mesotoga prima</name>
    <dbReference type="NCBI Taxonomy" id="1184387"/>
    <lineage>
        <taxon>Bacteria</taxon>
        <taxon>Thermotogati</taxon>
        <taxon>Thermotogota</taxon>
        <taxon>Thermotogae</taxon>
        <taxon>Kosmotogales</taxon>
        <taxon>Kosmotogaceae</taxon>
        <taxon>Mesotoga</taxon>
    </lineage>
</organism>
<dbReference type="Pfam" id="PF00072">
    <property type="entry name" value="Response_reg"/>
    <property type="match status" value="1"/>
</dbReference>
<dbReference type="PANTHER" id="PTHR44520:SF1">
    <property type="entry name" value="TWO-COMPONENT SYSTEM REGULATORY PROTEIN"/>
    <property type="match status" value="1"/>
</dbReference>
<dbReference type="GO" id="GO:0003677">
    <property type="term" value="F:DNA binding"/>
    <property type="evidence" value="ECO:0007669"/>
    <property type="project" value="UniProtKB-KW"/>
</dbReference>
<dbReference type="PATRIC" id="fig|1184387.3.peg.1581"/>
<protein>
    <submittedName>
        <fullName evidence="3">Response regulator with CheY-like receiver domain and winged-helix DNA-binding domain</fullName>
    </submittedName>
</protein>
<evidence type="ECO:0000313" key="4">
    <source>
        <dbReference type="Proteomes" id="UP000054092"/>
    </source>
</evidence>
<feature type="modified residue" description="4-aspartylphosphate" evidence="1">
    <location>
        <position position="66"/>
    </location>
</feature>
<dbReference type="CDD" id="cd17557">
    <property type="entry name" value="REC_Rcp-like"/>
    <property type="match status" value="1"/>
</dbReference>
<evidence type="ECO:0000313" key="3">
    <source>
        <dbReference type="EMBL" id="KUK80142.1"/>
    </source>
</evidence>
<reference evidence="4" key="1">
    <citation type="journal article" date="2015" name="MBio">
        <title>Genome-Resolved Metagenomic Analysis Reveals Roles for Candidate Phyla and Other Microbial Community Members in Biogeochemical Transformations in Oil Reservoirs.</title>
        <authorList>
            <person name="Hu P."/>
            <person name="Tom L."/>
            <person name="Singh A."/>
            <person name="Thomas B.C."/>
            <person name="Baker B.J."/>
            <person name="Piceno Y.M."/>
            <person name="Andersen G.L."/>
            <person name="Banfield J.F."/>
        </authorList>
    </citation>
    <scope>NUCLEOTIDE SEQUENCE [LARGE SCALE GENOMIC DNA]</scope>
</reference>
<gene>
    <name evidence="3" type="ORF">XD94_1146</name>
</gene>
<dbReference type="Proteomes" id="UP000054092">
    <property type="component" value="Unassembled WGS sequence"/>
</dbReference>
<comment type="caution">
    <text evidence="3">The sequence shown here is derived from an EMBL/GenBank/DDBJ whole genome shotgun (WGS) entry which is preliminary data.</text>
</comment>
<dbReference type="InterPro" id="IPR052893">
    <property type="entry name" value="TCS_response_regulator"/>
</dbReference>
<dbReference type="SMART" id="SM00448">
    <property type="entry name" value="REC"/>
    <property type="match status" value="1"/>
</dbReference>
<feature type="domain" description="Response regulatory" evidence="2">
    <location>
        <begin position="5"/>
        <end position="133"/>
    </location>
</feature>
<dbReference type="EMBL" id="LGGP01000200">
    <property type="protein sequence ID" value="KUK80142.1"/>
    <property type="molecule type" value="Genomic_DNA"/>
</dbReference>
<evidence type="ECO:0000256" key="1">
    <source>
        <dbReference type="PROSITE-ProRule" id="PRU00169"/>
    </source>
</evidence>
<accession>A0A117M233</accession>
<dbReference type="GO" id="GO:0000160">
    <property type="term" value="P:phosphorelay signal transduction system"/>
    <property type="evidence" value="ECO:0007669"/>
    <property type="project" value="InterPro"/>
</dbReference>
<dbReference type="PROSITE" id="PS50110">
    <property type="entry name" value="RESPONSE_REGULATORY"/>
    <property type="match status" value="1"/>
</dbReference>
<name>A0A117M233_9BACT</name>
<dbReference type="PANTHER" id="PTHR44520">
    <property type="entry name" value="RESPONSE REGULATOR RCP1-RELATED"/>
    <property type="match status" value="1"/>
</dbReference>
<keyword evidence="1" id="KW-0597">Phosphoprotein</keyword>
<proteinExistence type="predicted"/>
<dbReference type="Gene3D" id="3.40.50.2300">
    <property type="match status" value="1"/>
</dbReference>
<dbReference type="InterPro" id="IPR011006">
    <property type="entry name" value="CheY-like_superfamily"/>
</dbReference>
<dbReference type="AlphaFoldDB" id="A0A117M233"/>
<evidence type="ECO:0000259" key="2">
    <source>
        <dbReference type="PROSITE" id="PS50110"/>
    </source>
</evidence>
<dbReference type="SUPFAM" id="SSF52172">
    <property type="entry name" value="CheY-like"/>
    <property type="match status" value="1"/>
</dbReference>
<sequence>MKEALILLVQDNQMDVELTLDSFRQVGLTNRVEIVESGEMALDYMFGRGRYEDREAFPVPDLVLLDLNLPGISGHEVLHEIKHSKLTRRIPVVVLTSSREERDRAICYDCGVNSYLVKPIDFDEFLIVAKAIGDYWLTINVGPPET</sequence>